<feature type="compositionally biased region" description="Polar residues" evidence="1">
    <location>
        <begin position="1"/>
        <end position="14"/>
    </location>
</feature>
<feature type="region of interest" description="Disordered" evidence="1">
    <location>
        <begin position="64"/>
        <end position="87"/>
    </location>
</feature>
<dbReference type="Proteomes" id="UP000314294">
    <property type="component" value="Unassembled WGS sequence"/>
</dbReference>
<evidence type="ECO:0000256" key="1">
    <source>
        <dbReference type="SAM" id="MobiDB-lite"/>
    </source>
</evidence>
<feature type="region of interest" description="Disordered" evidence="1">
    <location>
        <begin position="1"/>
        <end position="22"/>
    </location>
</feature>
<evidence type="ECO:0000313" key="3">
    <source>
        <dbReference type="Proteomes" id="UP000314294"/>
    </source>
</evidence>
<keyword evidence="3" id="KW-1185">Reference proteome</keyword>
<comment type="caution">
    <text evidence="2">The sequence shown here is derived from an EMBL/GenBank/DDBJ whole genome shotgun (WGS) entry which is preliminary data.</text>
</comment>
<accession>A0A4Z2DZG2</accession>
<proteinExistence type="predicted"/>
<protein>
    <submittedName>
        <fullName evidence="2">Uncharacterized protein</fullName>
    </submittedName>
</protein>
<reference evidence="2 3" key="1">
    <citation type="submission" date="2019-03" db="EMBL/GenBank/DDBJ databases">
        <title>First draft genome of Liparis tanakae, snailfish: a comprehensive survey of snailfish specific genes.</title>
        <authorList>
            <person name="Kim W."/>
            <person name="Song I."/>
            <person name="Jeong J.-H."/>
            <person name="Kim D."/>
            <person name="Kim S."/>
            <person name="Ryu S."/>
            <person name="Song J.Y."/>
            <person name="Lee S.K."/>
        </authorList>
    </citation>
    <scope>NUCLEOTIDE SEQUENCE [LARGE SCALE GENOMIC DNA]</scope>
    <source>
        <tissue evidence="2">Muscle</tissue>
    </source>
</reference>
<dbReference type="EMBL" id="SRLO01025204">
    <property type="protein sequence ID" value="TNN21915.1"/>
    <property type="molecule type" value="Genomic_DNA"/>
</dbReference>
<dbReference type="AlphaFoldDB" id="A0A4Z2DZG2"/>
<organism evidence="2 3">
    <name type="scientific">Liparis tanakae</name>
    <name type="common">Tanaka's snailfish</name>
    <dbReference type="NCBI Taxonomy" id="230148"/>
    <lineage>
        <taxon>Eukaryota</taxon>
        <taxon>Metazoa</taxon>
        <taxon>Chordata</taxon>
        <taxon>Craniata</taxon>
        <taxon>Vertebrata</taxon>
        <taxon>Euteleostomi</taxon>
        <taxon>Actinopterygii</taxon>
        <taxon>Neopterygii</taxon>
        <taxon>Teleostei</taxon>
        <taxon>Neoteleostei</taxon>
        <taxon>Acanthomorphata</taxon>
        <taxon>Eupercaria</taxon>
        <taxon>Perciformes</taxon>
        <taxon>Cottioidei</taxon>
        <taxon>Cottales</taxon>
        <taxon>Liparidae</taxon>
        <taxon>Liparis</taxon>
    </lineage>
</organism>
<evidence type="ECO:0000313" key="2">
    <source>
        <dbReference type="EMBL" id="TNN21915.1"/>
    </source>
</evidence>
<name>A0A4Z2DZG2_9TELE</name>
<gene>
    <name evidence="2" type="ORF">EYF80_067973</name>
</gene>
<sequence>MWQTDDTSAHSPTTPRGRGSDVSAAIVAYNARYLSAGAPARETAHGAGEPAKWSVTNLHLPSAHGGKGKIRNSAASNSPLLIPFRAN</sequence>